<evidence type="ECO:0000313" key="2">
    <source>
        <dbReference type="Proteomes" id="UP000191448"/>
    </source>
</evidence>
<accession>A0A1V4SXA8</accession>
<protein>
    <recommendedName>
        <fullName evidence="3">SHOCT domain-containing protein</fullName>
    </recommendedName>
</protein>
<evidence type="ECO:0008006" key="3">
    <source>
        <dbReference type="Google" id="ProtNLM"/>
    </source>
</evidence>
<dbReference type="RefSeq" id="WP_080022457.1">
    <property type="nucleotide sequence ID" value="NZ_LTAY01000032.1"/>
</dbReference>
<dbReference type="Proteomes" id="UP000191448">
    <property type="component" value="Unassembled WGS sequence"/>
</dbReference>
<proteinExistence type="predicted"/>
<organism evidence="1 2">
    <name type="scientific">Clostridium thermobutyricum DSM 4928</name>
    <dbReference type="NCBI Taxonomy" id="1121339"/>
    <lineage>
        <taxon>Bacteria</taxon>
        <taxon>Bacillati</taxon>
        <taxon>Bacillota</taxon>
        <taxon>Clostridia</taxon>
        <taxon>Eubacteriales</taxon>
        <taxon>Clostridiaceae</taxon>
        <taxon>Clostridium</taxon>
    </lineage>
</organism>
<dbReference type="AlphaFoldDB" id="A0A1V4SXA8"/>
<gene>
    <name evidence="1" type="ORF">CLTHE_12040</name>
</gene>
<evidence type="ECO:0000313" key="1">
    <source>
        <dbReference type="EMBL" id="OPX48383.1"/>
    </source>
</evidence>
<reference evidence="1 2" key="1">
    <citation type="submission" date="2016-02" db="EMBL/GenBank/DDBJ databases">
        <title>Genome sequence of Clostridium thermobutyricum DSM 4928.</title>
        <authorList>
            <person name="Poehlein A."/>
            <person name="Daniel R."/>
        </authorList>
    </citation>
    <scope>NUCLEOTIDE SEQUENCE [LARGE SCALE GENOMIC DNA]</scope>
    <source>
        <strain evidence="1 2">DSM 4928</strain>
    </source>
</reference>
<dbReference type="EMBL" id="LTAY01000032">
    <property type="protein sequence ID" value="OPX48383.1"/>
    <property type="molecule type" value="Genomic_DNA"/>
</dbReference>
<comment type="caution">
    <text evidence="1">The sequence shown here is derived from an EMBL/GenBank/DDBJ whole genome shotgun (WGS) entry which is preliminary data.</text>
</comment>
<name>A0A1V4SXA8_9CLOT</name>
<sequence length="65" mass="7959">MEFVIGTSFIILFLVMIVRDSIRSKNIRKNECLYDQETVRIMRNYKLINDDEYRLMIENLKKKEK</sequence>